<dbReference type="EMBL" id="VLXZ01000023">
    <property type="protein sequence ID" value="TSB44664.1"/>
    <property type="molecule type" value="Genomic_DNA"/>
</dbReference>
<accession>A0A553ZT59</accession>
<dbReference type="Proteomes" id="UP000318521">
    <property type="component" value="Unassembled WGS sequence"/>
</dbReference>
<comment type="caution">
    <text evidence="1">The sequence shown here is derived from an EMBL/GenBank/DDBJ whole genome shotgun (WGS) entry which is preliminary data.</text>
</comment>
<reference evidence="1 2" key="1">
    <citation type="submission" date="2019-07" db="EMBL/GenBank/DDBJ databases">
        <authorList>
            <person name="Park Y.J."/>
            <person name="Jeong S.E."/>
            <person name="Jung H.S."/>
        </authorList>
    </citation>
    <scope>NUCLEOTIDE SEQUENCE [LARGE SCALE GENOMIC DNA]</scope>
    <source>
        <strain evidence="2">P16(2019)</strain>
    </source>
</reference>
<organism evidence="1 2">
    <name type="scientific">Alkalicoccobacillus porphyridii</name>
    <dbReference type="NCBI Taxonomy" id="2597270"/>
    <lineage>
        <taxon>Bacteria</taxon>
        <taxon>Bacillati</taxon>
        <taxon>Bacillota</taxon>
        <taxon>Bacilli</taxon>
        <taxon>Bacillales</taxon>
        <taxon>Bacillaceae</taxon>
        <taxon>Alkalicoccobacillus</taxon>
    </lineage>
</organism>
<proteinExistence type="predicted"/>
<evidence type="ECO:0000313" key="2">
    <source>
        <dbReference type="Proteomes" id="UP000318521"/>
    </source>
</evidence>
<name>A0A553ZT59_9BACI</name>
<gene>
    <name evidence="1" type="ORF">FN960_20395</name>
</gene>
<evidence type="ECO:0000313" key="1">
    <source>
        <dbReference type="EMBL" id="TSB44664.1"/>
    </source>
</evidence>
<keyword evidence="2" id="KW-1185">Reference proteome</keyword>
<dbReference type="AlphaFoldDB" id="A0A553ZT59"/>
<sequence length="319" mass="37805">MTKFISRTFFTKKEELNTKSDLTIPRKKRFIARAILPLPRIRTPYQELYIRHQERTLLYQEPEVHTKKNLHRTKRKADIPRSSRGPNYEEKLTIEFISGTFFTKKGKHIKSNKPITMNTEHHTKSKITSPRKKRFIPRTNHVLPRARSSYQEEPTPHQEENRFIKKKSTAFLQRGAHDQLHKQNLLYQEGKPIIKKTTSITKNNEHHTKNKTTAPRKKRLIPRRKHALPRVRSPYQELFTHHQEGRLVYQEQERLTKKNSLRTKKKSDLPRKSRYLYSARCASITSRSSRGVSLSLRTPCSLPSARQRYQEQAPLMKST</sequence>
<protein>
    <submittedName>
        <fullName evidence="1">Uncharacterized protein</fullName>
    </submittedName>
</protein>